<dbReference type="PANTHER" id="PTHR35370">
    <property type="entry name" value="CYTOPLASMIC PROTEIN-RELATED-RELATED"/>
    <property type="match status" value="1"/>
</dbReference>
<name>A0A545UG94_9GAMM</name>
<sequence length="574" mass="64758">MEMSALLKQAYKEEINFIKEFHSQYTRQFSESRLEEDNPNVKQMIDSMALFMARSRLCGKRQIKQLHHRVFHQLLPYLLSPVPAKGLIKLGVDKLIEPTQINAGTILVLSSSDDVQAKFRTLYDMPVQPLSLQRVGKTAYQKNRSELMIRVLALTASPGKLDRLNIFVHGQGNYVLSLTLLHLFKKYTTKISANFDAGKQIDCAYSLGAPDGLDSENSAQEKWNVHPLEQERSFFHLPQQTCYLNLKLDDAPTQWRYCDISISLCCDWPEEIQLASELFHLFVIPVENKIMDQAQPIQCDGTQSQYPILSPVVDPELSLCSVDGVYQVNTGERIPIRPGIVKDGLNSYQLYPPESANDNGDNTAPAIELNLPQAFHQPQKVVVDGFWHHPNFSQVIGDKINVRPNDLDIAGLTWSLLSSGSGQLVSYIPAPECLPEKYLELSALKNKAILSFNEMAIILDSFTSIWSGEYGALREKLKDLRVISNQVDSEQPCLVYVVVFFPMDFQLMLLADSFLIHLQTILDNWIGDISIRVKAEFTDVNGKGAISPTEANNQLANFSIHEDPNRLTRGDNVF</sequence>
<comment type="caution">
    <text evidence="1">The sequence shown here is derived from an EMBL/GenBank/DDBJ whole genome shotgun (WGS) entry which is preliminary data.</text>
</comment>
<protein>
    <submittedName>
        <fullName evidence="1">Uncharacterized protein</fullName>
    </submittedName>
</protein>
<evidence type="ECO:0000313" key="2">
    <source>
        <dbReference type="Proteomes" id="UP000315439"/>
    </source>
</evidence>
<proteinExistence type="predicted"/>
<dbReference type="EMBL" id="VIKS01000004">
    <property type="protein sequence ID" value="TQV88496.1"/>
    <property type="molecule type" value="Genomic_DNA"/>
</dbReference>
<dbReference type="PANTHER" id="PTHR35370:SF1">
    <property type="entry name" value="TYPE VI SECRETION SYSTEM COMPONENT TSSF1"/>
    <property type="match status" value="1"/>
</dbReference>
<dbReference type="Pfam" id="PF05947">
    <property type="entry name" value="T6SS_TssF"/>
    <property type="match status" value="1"/>
</dbReference>
<dbReference type="AlphaFoldDB" id="A0A545UG94"/>
<dbReference type="RefSeq" id="WP_142893004.1">
    <property type="nucleotide sequence ID" value="NZ_ML660162.1"/>
</dbReference>
<dbReference type="InterPro" id="IPR010272">
    <property type="entry name" value="T6SS_TssF"/>
</dbReference>
<dbReference type="Proteomes" id="UP000315439">
    <property type="component" value="Unassembled WGS sequence"/>
</dbReference>
<organism evidence="1 2">
    <name type="scientific">Aliikangiella coralliicola</name>
    <dbReference type="NCBI Taxonomy" id="2592383"/>
    <lineage>
        <taxon>Bacteria</taxon>
        <taxon>Pseudomonadati</taxon>
        <taxon>Pseudomonadota</taxon>
        <taxon>Gammaproteobacteria</taxon>
        <taxon>Oceanospirillales</taxon>
        <taxon>Pleioneaceae</taxon>
        <taxon>Aliikangiella</taxon>
    </lineage>
</organism>
<dbReference type="OrthoDB" id="9763676at2"/>
<reference evidence="1 2" key="1">
    <citation type="submission" date="2019-07" db="EMBL/GenBank/DDBJ databases">
        <title>Draft genome for Aliikangiella sp. M105.</title>
        <authorList>
            <person name="Wang G."/>
        </authorList>
    </citation>
    <scope>NUCLEOTIDE SEQUENCE [LARGE SCALE GENOMIC DNA]</scope>
    <source>
        <strain evidence="1 2">M105</strain>
    </source>
</reference>
<gene>
    <name evidence="1" type="ORF">FLL46_08200</name>
</gene>
<keyword evidence="2" id="KW-1185">Reference proteome</keyword>
<evidence type="ECO:0000313" key="1">
    <source>
        <dbReference type="EMBL" id="TQV88496.1"/>
    </source>
</evidence>
<accession>A0A545UG94</accession>